<keyword evidence="2 5" id="KW-0227">DNA damage</keyword>
<accession>A0A0E0UUG0</accession>
<dbReference type="Proteomes" id="UP000000486">
    <property type="component" value="Chromosome"/>
</dbReference>
<proteinExistence type="inferred from homology"/>
<sequence>MDTIITNAFFENKTTIELARDILGMRLVHQTTNGKLSGLIVETEAYLGATDMAAHSFQNLRTKRTEVMFSSPGRIYMYQMHRQVLLNFITMPEGIPEAILIRAIEPEEQAKHLMEQNRGGKTGYELTNGPGKLTQALGLSMQDYGKTLFDSNIWLEEAKTPHLIEATNRIGVPNKGIATHFPLRFTVKGSPYLSAQRKSRILADIWE</sequence>
<dbReference type="PANTHER" id="PTHR10429">
    <property type="entry name" value="DNA-3-METHYLADENINE GLYCOSYLASE"/>
    <property type="match status" value="1"/>
</dbReference>
<dbReference type="GO" id="GO:0006284">
    <property type="term" value="P:base-excision repair"/>
    <property type="evidence" value="ECO:0007669"/>
    <property type="project" value="InterPro"/>
</dbReference>
<evidence type="ECO:0000256" key="5">
    <source>
        <dbReference type="HAMAP-Rule" id="MF_00527"/>
    </source>
</evidence>
<dbReference type="Pfam" id="PF02245">
    <property type="entry name" value="Pur_DNA_glyco"/>
    <property type="match status" value="1"/>
</dbReference>
<dbReference type="HAMAP" id="MF_00527">
    <property type="entry name" value="3MGH"/>
    <property type="match status" value="1"/>
</dbReference>
<reference evidence="6 7" key="1">
    <citation type="journal article" date="2011" name="J. Bacteriol.">
        <title>Genome sequence of the nonpathogenic Listeria monocytogenes serovar 4a strain M7.</title>
        <authorList>
            <person name="Chen J."/>
            <person name="Xia Y."/>
            <person name="Cheng C."/>
            <person name="Fang C."/>
            <person name="Shan Y."/>
            <person name="Jin G."/>
            <person name="Fang W."/>
        </authorList>
    </citation>
    <scope>NUCLEOTIDE SEQUENCE [LARGE SCALE GENOMIC DNA]</scope>
    <source>
        <strain evidence="6 7">M7</strain>
    </source>
</reference>
<dbReference type="EMBL" id="CP002816">
    <property type="protein sequence ID" value="AEH91969.1"/>
    <property type="molecule type" value="Genomic_DNA"/>
</dbReference>
<organism evidence="6 7">
    <name type="scientific">Listeria monocytogenes serotype 4a (strain M7)</name>
    <dbReference type="NCBI Taxonomy" id="1030009"/>
    <lineage>
        <taxon>Bacteria</taxon>
        <taxon>Bacillati</taxon>
        <taxon>Bacillota</taxon>
        <taxon>Bacilli</taxon>
        <taxon>Bacillales</taxon>
        <taxon>Listeriaceae</taxon>
        <taxon>Listeria</taxon>
    </lineage>
</organism>
<dbReference type="HOGENOM" id="CLU_060471_2_0_9"/>
<dbReference type="AlphaFoldDB" id="A0A0E0UUG0"/>
<evidence type="ECO:0000256" key="2">
    <source>
        <dbReference type="ARBA" id="ARBA00022763"/>
    </source>
</evidence>
<evidence type="ECO:0000313" key="6">
    <source>
        <dbReference type="EMBL" id="AEH91969.1"/>
    </source>
</evidence>
<dbReference type="GO" id="GO:0003677">
    <property type="term" value="F:DNA binding"/>
    <property type="evidence" value="ECO:0007669"/>
    <property type="project" value="InterPro"/>
</dbReference>
<evidence type="ECO:0000256" key="3">
    <source>
        <dbReference type="ARBA" id="ARBA00022801"/>
    </source>
</evidence>
<dbReference type="PATRIC" id="fig|1030009.3.peg.951"/>
<dbReference type="KEGG" id="lmq:LMM7_0964"/>
<dbReference type="Gene3D" id="3.10.300.10">
    <property type="entry name" value="Methylpurine-DNA glycosylase (MPG)"/>
    <property type="match status" value="1"/>
</dbReference>
<dbReference type="RefSeq" id="WP_012581644.1">
    <property type="nucleotide sequence ID" value="NC_017537.1"/>
</dbReference>
<keyword evidence="3 5" id="KW-0378">Hydrolase</keyword>
<protein>
    <recommendedName>
        <fullName evidence="5">Putative 3-methyladenine DNA glycosylase</fullName>
        <ecNumber evidence="5">3.2.2.-</ecNumber>
    </recommendedName>
</protein>
<dbReference type="NCBIfam" id="NF002002">
    <property type="entry name" value="PRK00802.1-2"/>
    <property type="match status" value="1"/>
</dbReference>
<evidence type="ECO:0000256" key="4">
    <source>
        <dbReference type="ARBA" id="ARBA00023204"/>
    </source>
</evidence>
<gene>
    <name evidence="6" type="ordered locus">LMM7_0964</name>
</gene>
<dbReference type="NCBIfam" id="TIGR00567">
    <property type="entry name" value="3mg"/>
    <property type="match status" value="1"/>
</dbReference>
<comment type="similarity">
    <text evidence="1 5">Belongs to the DNA glycosylase MPG family.</text>
</comment>
<dbReference type="InterPro" id="IPR036995">
    <property type="entry name" value="MPG_sf"/>
</dbReference>
<name>A0A0E0UUG0_LISMM</name>
<dbReference type="CDD" id="cd00540">
    <property type="entry name" value="AAG"/>
    <property type="match status" value="1"/>
</dbReference>
<dbReference type="EC" id="3.2.2.-" evidence="5"/>
<dbReference type="PANTHER" id="PTHR10429:SF0">
    <property type="entry name" value="DNA-3-METHYLADENINE GLYCOSYLASE"/>
    <property type="match status" value="1"/>
</dbReference>
<dbReference type="SUPFAM" id="SSF50486">
    <property type="entry name" value="FMT C-terminal domain-like"/>
    <property type="match status" value="1"/>
</dbReference>
<evidence type="ECO:0000313" key="7">
    <source>
        <dbReference type="Proteomes" id="UP000000486"/>
    </source>
</evidence>
<dbReference type="FunFam" id="3.10.300.10:FF:000001">
    <property type="entry name" value="Putative 3-methyladenine DNA glycosylase"/>
    <property type="match status" value="1"/>
</dbReference>
<evidence type="ECO:0000256" key="1">
    <source>
        <dbReference type="ARBA" id="ARBA00009232"/>
    </source>
</evidence>
<dbReference type="InterPro" id="IPR011034">
    <property type="entry name" value="Formyl_transferase-like_C_sf"/>
</dbReference>
<dbReference type="SMR" id="A0A0E0UUG0"/>
<dbReference type="GO" id="GO:0003905">
    <property type="term" value="F:alkylbase DNA N-glycosylase activity"/>
    <property type="evidence" value="ECO:0007669"/>
    <property type="project" value="InterPro"/>
</dbReference>
<dbReference type="InterPro" id="IPR003180">
    <property type="entry name" value="MPG"/>
</dbReference>
<keyword evidence="4 5" id="KW-0234">DNA repair</keyword>